<name>A0AAU8CL63_9HYPH</name>
<dbReference type="NCBIfam" id="TIGR03170">
    <property type="entry name" value="flgA_cterm"/>
    <property type="match status" value="1"/>
</dbReference>
<dbReference type="InterPro" id="IPR039246">
    <property type="entry name" value="Flagellar_FlgA"/>
</dbReference>
<evidence type="ECO:0000313" key="6">
    <source>
        <dbReference type="EMBL" id="XCG47620.1"/>
    </source>
</evidence>
<dbReference type="GO" id="GO:0044780">
    <property type="term" value="P:bacterial-type flagellum assembly"/>
    <property type="evidence" value="ECO:0007669"/>
    <property type="project" value="InterPro"/>
</dbReference>
<keyword evidence="3 4" id="KW-0574">Periplasm</keyword>
<feature type="domain" description="SAF" evidence="5">
    <location>
        <begin position="29"/>
        <end position="92"/>
    </location>
</feature>
<keyword evidence="4" id="KW-1005">Bacterial flagellum biogenesis</keyword>
<dbReference type="Gene3D" id="2.30.30.760">
    <property type="match status" value="1"/>
</dbReference>
<dbReference type="AlphaFoldDB" id="A0AAU8CL63"/>
<keyword evidence="2 4" id="KW-0732">Signal</keyword>
<comment type="similarity">
    <text evidence="4">Belongs to the FlgA family.</text>
</comment>
<proteinExistence type="inferred from homology"/>
<feature type="chain" id="PRO_5043098768" description="Flagella basal body P-ring formation protein FlgA" evidence="4">
    <location>
        <begin position="28"/>
        <end position="156"/>
    </location>
</feature>
<gene>
    <name evidence="6" type="primary">flgA</name>
    <name evidence="6" type="ORF">ABVK50_20470</name>
</gene>
<evidence type="ECO:0000256" key="4">
    <source>
        <dbReference type="RuleBase" id="RU362063"/>
    </source>
</evidence>
<protein>
    <recommendedName>
        <fullName evidence="4">Flagella basal body P-ring formation protein FlgA</fullName>
    </recommendedName>
</protein>
<dbReference type="InterPro" id="IPR017585">
    <property type="entry name" value="SAF_FlgA"/>
</dbReference>
<dbReference type="GO" id="GO:0042597">
    <property type="term" value="C:periplasmic space"/>
    <property type="evidence" value="ECO:0007669"/>
    <property type="project" value="UniProtKB-SubCell"/>
</dbReference>
<evidence type="ECO:0000256" key="3">
    <source>
        <dbReference type="ARBA" id="ARBA00022764"/>
    </source>
</evidence>
<dbReference type="Pfam" id="PF13144">
    <property type="entry name" value="ChapFlgA"/>
    <property type="match status" value="1"/>
</dbReference>
<accession>A0AAU8CL63</accession>
<evidence type="ECO:0000259" key="5">
    <source>
        <dbReference type="SMART" id="SM00858"/>
    </source>
</evidence>
<dbReference type="CDD" id="cd11614">
    <property type="entry name" value="SAF_CpaB_FlgA_like"/>
    <property type="match status" value="1"/>
</dbReference>
<dbReference type="InterPro" id="IPR013974">
    <property type="entry name" value="SAF"/>
</dbReference>
<dbReference type="PANTHER" id="PTHR36307:SF1">
    <property type="entry name" value="FLAGELLA BASAL BODY P-RING FORMATION PROTEIN FLGA"/>
    <property type="match status" value="1"/>
</dbReference>
<organism evidence="6">
    <name type="scientific">Mesorhizobium sp. WSM2240</name>
    <dbReference type="NCBI Taxonomy" id="3228851"/>
    <lineage>
        <taxon>Bacteria</taxon>
        <taxon>Pseudomonadati</taxon>
        <taxon>Pseudomonadota</taxon>
        <taxon>Alphaproteobacteria</taxon>
        <taxon>Hyphomicrobiales</taxon>
        <taxon>Phyllobacteriaceae</taxon>
        <taxon>Mesorhizobium</taxon>
    </lineage>
</organism>
<evidence type="ECO:0000256" key="2">
    <source>
        <dbReference type="ARBA" id="ARBA00022729"/>
    </source>
</evidence>
<comment type="function">
    <text evidence="4">Involved in the assembly process of the P-ring formation. It may associate with FlgF on the rod constituting a structure essential for the P-ring assembly or may act as a modulator protein for the P-ring assembly.</text>
</comment>
<dbReference type="RefSeq" id="WP_353644838.1">
    <property type="nucleotide sequence ID" value="NZ_CP159253.1"/>
</dbReference>
<keyword evidence="6" id="KW-0969">Cilium</keyword>
<evidence type="ECO:0000256" key="1">
    <source>
        <dbReference type="ARBA" id="ARBA00004418"/>
    </source>
</evidence>
<dbReference type="SMART" id="SM00858">
    <property type="entry name" value="SAF"/>
    <property type="match status" value="1"/>
</dbReference>
<keyword evidence="6" id="KW-0966">Cell projection</keyword>
<dbReference type="EMBL" id="CP159253">
    <property type="protein sequence ID" value="XCG47620.1"/>
    <property type="molecule type" value="Genomic_DNA"/>
</dbReference>
<keyword evidence="6" id="KW-0282">Flagellum</keyword>
<dbReference type="PANTHER" id="PTHR36307">
    <property type="entry name" value="FLAGELLA BASAL BODY P-RING FORMATION PROTEIN FLGA"/>
    <property type="match status" value="1"/>
</dbReference>
<comment type="subcellular location">
    <subcellularLocation>
        <location evidence="1 4">Periplasm</location>
    </subcellularLocation>
</comment>
<feature type="signal peptide" evidence="4">
    <location>
        <begin position="1"/>
        <end position="27"/>
    </location>
</feature>
<reference evidence="6" key="1">
    <citation type="submission" date="2024-06" db="EMBL/GenBank/DDBJ databases">
        <title>Mesorhizobium karijinii sp. nov., a symbiont of the iconic Swainsona formosa from arid Australia.</title>
        <authorList>
            <person name="Hill Y.J."/>
            <person name="Watkin E.L.J."/>
            <person name="O'Hara G.W."/>
            <person name="Terpolilli J."/>
            <person name="Tye M.L."/>
            <person name="Kohlmeier M.G."/>
        </authorList>
    </citation>
    <scope>NUCLEOTIDE SEQUENCE</scope>
    <source>
        <strain evidence="6">WSM2240</strain>
    </source>
</reference>
<sequence>MSARSMRALVHAAAAGLALCCALPALAQETVLIPNRVIYPGETVSADALKEVTLKPGKQAPEAVAVTLAELDGKVARRTLLTGRYIPLSSLREAYLVERGAAVEVVFVSGALTISASAVTLEPGSAGDLVKVRNIDSGKILSGTVMADGSIRVGAT</sequence>